<organism evidence="1 2">
    <name type="scientific">Candidatus Jorgensenbacteria bacterium GWC1_48_12</name>
    <dbReference type="NCBI Taxonomy" id="1798469"/>
    <lineage>
        <taxon>Bacteria</taxon>
        <taxon>Candidatus Joergenseniibacteriota</taxon>
    </lineage>
</organism>
<evidence type="ECO:0008006" key="3">
    <source>
        <dbReference type="Google" id="ProtNLM"/>
    </source>
</evidence>
<protein>
    <recommendedName>
        <fullName evidence="3">Homing endonuclease LAGLIDADG domain-containing protein</fullName>
    </recommendedName>
</protein>
<proteinExistence type="predicted"/>
<evidence type="ECO:0000313" key="1">
    <source>
        <dbReference type="EMBL" id="OGG39248.1"/>
    </source>
</evidence>
<gene>
    <name evidence="1" type="ORF">A2127_02455</name>
</gene>
<accession>A0A1F6BQW9</accession>
<evidence type="ECO:0000313" key="2">
    <source>
        <dbReference type="Proteomes" id="UP000179324"/>
    </source>
</evidence>
<reference evidence="1 2" key="1">
    <citation type="journal article" date="2016" name="Nat. Commun.">
        <title>Thousands of microbial genomes shed light on interconnected biogeochemical processes in an aquifer system.</title>
        <authorList>
            <person name="Anantharaman K."/>
            <person name="Brown C.T."/>
            <person name="Hug L.A."/>
            <person name="Sharon I."/>
            <person name="Castelle C.J."/>
            <person name="Probst A.J."/>
            <person name="Thomas B.C."/>
            <person name="Singh A."/>
            <person name="Wilkins M.J."/>
            <person name="Karaoz U."/>
            <person name="Brodie E.L."/>
            <person name="Williams K.H."/>
            <person name="Hubbard S.S."/>
            <person name="Banfield J.F."/>
        </authorList>
    </citation>
    <scope>NUCLEOTIDE SEQUENCE [LARGE SCALE GENOMIC DNA]</scope>
</reference>
<dbReference type="AlphaFoldDB" id="A0A1F6BQW9"/>
<dbReference type="Proteomes" id="UP000179324">
    <property type="component" value="Unassembled WGS sequence"/>
</dbReference>
<name>A0A1F6BQW9_9BACT</name>
<comment type="caution">
    <text evidence="1">The sequence shown here is derived from an EMBL/GenBank/DDBJ whole genome shotgun (WGS) entry which is preliminary data.</text>
</comment>
<sequence>MPRSSFSRFKNKAIDLRITGKTYSEINLLLEVKVPKSTLSLWFRELKLPRSSSKKLRTNQIVRIKEGRTRALKINEEKRRVYLSRLFERNRYLGDLIKNDSVAKLALVILYLGEGTKNPKRGLVTFGNSDPRIISLFLRLLRKCYKVDEAKFRCTVQCRADQNINELEKYWHAVTKIPYDRFYDARIDPRTVGRKTKNTAYKGVCRIDYFSSEVFNDILKAIEVITGR</sequence>
<dbReference type="EMBL" id="MFKI01000017">
    <property type="protein sequence ID" value="OGG39248.1"/>
    <property type="molecule type" value="Genomic_DNA"/>
</dbReference>